<dbReference type="OrthoDB" id="2593273at2"/>
<organism evidence="1 2">
    <name type="scientific">Granulosicoccus antarcticus IMCC3135</name>
    <dbReference type="NCBI Taxonomy" id="1192854"/>
    <lineage>
        <taxon>Bacteria</taxon>
        <taxon>Pseudomonadati</taxon>
        <taxon>Pseudomonadota</taxon>
        <taxon>Gammaproteobacteria</taxon>
        <taxon>Chromatiales</taxon>
        <taxon>Granulosicoccaceae</taxon>
        <taxon>Granulosicoccus</taxon>
    </lineage>
</organism>
<reference evidence="1 2" key="1">
    <citation type="submission" date="2016-12" db="EMBL/GenBank/DDBJ databases">
        <authorList>
            <person name="Song W.-J."/>
            <person name="Kurnit D.M."/>
        </authorList>
    </citation>
    <scope>NUCLEOTIDE SEQUENCE [LARGE SCALE GENOMIC DNA]</scope>
    <source>
        <strain evidence="1 2">IMCC3135</strain>
    </source>
</reference>
<sequence length="174" mass="19159">MLLAIDVQYDDTNDRAGIAAVLFDNWQSSSFEQCLTNTHTELEPYEPGFFYRRELPCLMPVLKRACQRHSVDTIIIDGFVDLGSDKPGLGRYVFAALDEAIPIIGVAKNPFTESGALPVTRGNSNKSLWISSTHDVQLAAQRVSSMHGQYRFPTLLKEVDSQARAVLGSPVATA</sequence>
<dbReference type="GO" id="GO:0006281">
    <property type="term" value="P:DNA repair"/>
    <property type="evidence" value="ECO:0007669"/>
    <property type="project" value="InterPro"/>
</dbReference>
<name>A0A2Z2NQH9_9GAMM</name>
<dbReference type="EMBL" id="CP018632">
    <property type="protein sequence ID" value="ASJ72241.1"/>
    <property type="molecule type" value="Genomic_DNA"/>
</dbReference>
<dbReference type="RefSeq" id="WP_088917575.1">
    <property type="nucleotide sequence ID" value="NZ_CP018632.1"/>
</dbReference>
<evidence type="ECO:0000313" key="2">
    <source>
        <dbReference type="Proteomes" id="UP000250079"/>
    </source>
</evidence>
<keyword evidence="1" id="KW-0378">Hydrolase</keyword>
<dbReference type="EC" id="3.1.21.7" evidence="1"/>
<dbReference type="InterPro" id="IPR007581">
    <property type="entry name" value="Endonuclease-V"/>
</dbReference>
<evidence type="ECO:0000313" key="1">
    <source>
        <dbReference type="EMBL" id="ASJ72241.1"/>
    </source>
</evidence>
<accession>A0A2Z2NQH9</accession>
<protein>
    <submittedName>
        <fullName evidence="1">Endonuclease V</fullName>
        <ecNumber evidence="1">3.1.21.7</ecNumber>
    </submittedName>
</protein>
<dbReference type="Pfam" id="PF04493">
    <property type="entry name" value="Endonuclease_5"/>
    <property type="match status" value="1"/>
</dbReference>
<keyword evidence="1" id="KW-0540">Nuclease</keyword>
<dbReference type="Gene3D" id="3.30.2170.10">
    <property type="entry name" value="archaeoglobus fulgidus dsm 4304 superfamily"/>
    <property type="match status" value="1"/>
</dbReference>
<dbReference type="KEGG" id="gai:IMCC3135_10745"/>
<proteinExistence type="predicted"/>
<dbReference type="AlphaFoldDB" id="A0A2Z2NQH9"/>
<keyword evidence="1" id="KW-0255">Endonuclease</keyword>
<gene>
    <name evidence="1" type="primary">nfi</name>
    <name evidence="1" type="ORF">IMCC3135_10745</name>
</gene>
<keyword evidence="2" id="KW-1185">Reference proteome</keyword>
<dbReference type="Proteomes" id="UP000250079">
    <property type="component" value="Chromosome"/>
</dbReference>
<dbReference type="GO" id="GO:0043737">
    <property type="term" value="F:deoxyribonuclease V activity"/>
    <property type="evidence" value="ECO:0007669"/>
    <property type="project" value="UniProtKB-EC"/>
</dbReference>